<organism evidence="2">
    <name type="scientific">uncultured prokaryote</name>
    <dbReference type="NCBI Taxonomy" id="198431"/>
    <lineage>
        <taxon>unclassified sequences</taxon>
        <taxon>environmental samples</taxon>
    </lineage>
</organism>
<reference evidence="2" key="2">
    <citation type="submission" date="2015-07" db="EMBL/GenBank/DDBJ databases">
        <title>Plasmids, circular viruses and viroids from rat gut.</title>
        <authorList>
            <person name="Jorgensen T.J."/>
            <person name="Hansen M.A."/>
            <person name="Xu Z."/>
            <person name="Tabak M.A."/>
            <person name="Sorensen S.J."/>
            <person name="Hansen L.H."/>
        </authorList>
    </citation>
    <scope>NUCLEOTIDE SEQUENCE</scope>
    <source>
        <plasmid evidence="2">pRGRH0462</plasmid>
    </source>
</reference>
<geneLocation type="plasmid" evidence="2">
    <name>pRGRH0462</name>
</geneLocation>
<proteinExistence type="predicted"/>
<protein>
    <recommendedName>
        <fullName evidence="1">Replication initiation protein-like C-terminal domain-containing protein</fullName>
    </recommendedName>
</protein>
<reference evidence="2" key="1">
    <citation type="submission" date="2015-06" db="EMBL/GenBank/DDBJ databases">
        <authorList>
            <person name="Joergensen T."/>
        </authorList>
    </citation>
    <scope>NUCLEOTIDE SEQUENCE</scope>
    <source>
        <plasmid evidence="2">pRGRH0462</plasmid>
    </source>
</reference>
<dbReference type="Pfam" id="PF02486">
    <property type="entry name" value="Rep_trans"/>
    <property type="match status" value="1"/>
</dbReference>
<dbReference type="InterPro" id="IPR003491">
    <property type="entry name" value="REP-like_C"/>
</dbReference>
<evidence type="ECO:0000313" key="2">
    <source>
        <dbReference type="EMBL" id="CRY95067.1"/>
    </source>
</evidence>
<keyword evidence="2" id="KW-0614">Plasmid</keyword>
<dbReference type="AlphaFoldDB" id="A0A0H5QGC5"/>
<sequence>MSLTSIDWLGGRTQSDPVDCIDALRASFGALGPSLRAVPKKRGKQGFERSDGLFLGDLAIGDMSFGGEAMRGWVWVELTGTGCQWVEDWNRCEDDLAQLRDFQYKRVDIALDTFRREVTHETVIEAHSAGMFTTVGKPPSMRQIVPADPYEGRTVYVGKRDQPKFLRAYEKGYEQARKYPGVDVTHLQGFPVGDWYRLELELKAKNQLLPEDLIENRDQFFAGAYPYLQSVLDVEPMVLKQSRDKHPQRTLASMLEVLRTQYGNTLFTALAAHHGDIGAVWEKIVGTHHNQKLVDEGVLMVEHD</sequence>
<name>A0A0H5QGC5_9ZZZZ</name>
<dbReference type="EMBL" id="LN853104">
    <property type="protein sequence ID" value="CRY95067.1"/>
    <property type="molecule type" value="Genomic_DNA"/>
</dbReference>
<accession>A0A0H5QGC5</accession>
<evidence type="ECO:0000259" key="1">
    <source>
        <dbReference type="Pfam" id="PF02486"/>
    </source>
</evidence>
<feature type="domain" description="Replication initiation protein-like C-terminal" evidence="1">
    <location>
        <begin position="105"/>
        <end position="244"/>
    </location>
</feature>